<organism evidence="2 3">
    <name type="scientific">Caerostris darwini</name>
    <dbReference type="NCBI Taxonomy" id="1538125"/>
    <lineage>
        <taxon>Eukaryota</taxon>
        <taxon>Metazoa</taxon>
        <taxon>Ecdysozoa</taxon>
        <taxon>Arthropoda</taxon>
        <taxon>Chelicerata</taxon>
        <taxon>Arachnida</taxon>
        <taxon>Araneae</taxon>
        <taxon>Araneomorphae</taxon>
        <taxon>Entelegynae</taxon>
        <taxon>Araneoidea</taxon>
        <taxon>Araneidae</taxon>
        <taxon>Caerostris</taxon>
    </lineage>
</organism>
<protein>
    <submittedName>
        <fullName evidence="2">Uncharacterized protein</fullName>
    </submittedName>
</protein>
<evidence type="ECO:0000313" key="2">
    <source>
        <dbReference type="EMBL" id="GIY11946.1"/>
    </source>
</evidence>
<accession>A0AAV4QUE3</accession>
<proteinExistence type="predicted"/>
<feature type="compositionally biased region" description="Polar residues" evidence="1">
    <location>
        <begin position="81"/>
        <end position="101"/>
    </location>
</feature>
<keyword evidence="3" id="KW-1185">Reference proteome</keyword>
<dbReference type="EMBL" id="BPLQ01004987">
    <property type="protein sequence ID" value="GIY11946.1"/>
    <property type="molecule type" value="Genomic_DNA"/>
</dbReference>
<evidence type="ECO:0000313" key="3">
    <source>
        <dbReference type="Proteomes" id="UP001054837"/>
    </source>
</evidence>
<name>A0AAV4QUE3_9ARAC</name>
<dbReference type="AlphaFoldDB" id="A0AAV4QUE3"/>
<sequence length="101" mass="10883">MRPMVVGSPMRVTSSSARGRFYLELNPKASVKTRLCGVGSAQCYKLFIEKGRRAGHQSANSRQLRPGSQWGAGFGLAFDPATTNGKSPSSAEFENCSPDQD</sequence>
<comment type="caution">
    <text evidence="2">The sequence shown here is derived from an EMBL/GenBank/DDBJ whole genome shotgun (WGS) entry which is preliminary data.</text>
</comment>
<feature type="region of interest" description="Disordered" evidence="1">
    <location>
        <begin position="55"/>
        <end position="101"/>
    </location>
</feature>
<evidence type="ECO:0000256" key="1">
    <source>
        <dbReference type="SAM" id="MobiDB-lite"/>
    </source>
</evidence>
<gene>
    <name evidence="2" type="ORF">CDAR_449071</name>
</gene>
<reference evidence="2 3" key="1">
    <citation type="submission" date="2021-06" db="EMBL/GenBank/DDBJ databases">
        <title>Caerostris darwini draft genome.</title>
        <authorList>
            <person name="Kono N."/>
            <person name="Arakawa K."/>
        </authorList>
    </citation>
    <scope>NUCLEOTIDE SEQUENCE [LARGE SCALE GENOMIC DNA]</scope>
</reference>
<dbReference type="Proteomes" id="UP001054837">
    <property type="component" value="Unassembled WGS sequence"/>
</dbReference>